<evidence type="ECO:0000256" key="5">
    <source>
        <dbReference type="ARBA" id="ARBA00022692"/>
    </source>
</evidence>
<keyword evidence="4" id="KW-1134">Transmembrane beta strand</keyword>
<evidence type="ECO:0000256" key="2">
    <source>
        <dbReference type="ARBA" id="ARBA00008064"/>
    </source>
</evidence>
<dbReference type="GO" id="GO:0015473">
    <property type="term" value="F:fimbrial usher porin activity"/>
    <property type="evidence" value="ECO:0007669"/>
    <property type="project" value="InterPro"/>
</dbReference>
<feature type="domain" description="PapC N-terminal" evidence="10">
    <location>
        <begin position="26"/>
        <end position="156"/>
    </location>
</feature>
<evidence type="ECO:0000256" key="6">
    <source>
        <dbReference type="ARBA" id="ARBA00022729"/>
    </source>
</evidence>
<sequence>MRKIYSFFIICSLLFAMAPALSKQLKFDPNLISANGISDIQLDNALNQHVLPQGDTQAEIYINDHFISSDKISSVNGKVVYSDLFKSKSGIKKNQWRRYKKTANGKYYVLNPEVKEDFDRSDNSLRIQIPVTYLINPDGKMRTSGGTGAFINYNTYAYRFSGSSDALESTNTEYEAGLNMNNTILRSHGSYSSFRSRGINTSVNRVRDGYIERNVASVKIRAGRTMVSDGGFGTGYIDGAVISSAEGNATAFVNFTYDTAEVLLVEFWQNNLLLYKQMIQKGHAELRNIPVSGFTGDVMVLIKRNGQIVDSRVISRGQITTVREGVTGYYAFAGRTATARRSLVSGAGFSKYFSKNISPSVALVSASKYRGITVNNTTLNGNFRSASWLSAVQNEKNQKGLSLNVTASYKNTSLTYTRNSRHFSYIDQALMGSYSAQQSSIGLSQTLQLPKGITGSLSLTHYRFYDAPSQDSLSASMSIPVAKASLGMGVSWMSLAPGHARTDKLSVNLTLSVPLSLRNRSVNWRSQYYRYGERARLSNSVSASVTDNYRLTASQMRTSGSGRSETYTLDNAVTTPYTTADISLSQGNEAGESSRTTAAYLSGAVAISKEGVVFSPGRIGDTWAVVNTGVHHFLNVSSLQSSSVTNHDGKAIISPVAEQRGDFIRVNPEGLPSGVIIKNNVREFSAAHGSVSYFNFDASKNSSLLMKWNQMPGWVNQSDLFYNKKGKLIARFIDKQILLINEEDIKFLQGEGMSSPGRTDTTCKISTKNIHKKEDIINVNFICSHA</sequence>
<keyword evidence="5" id="KW-0812">Transmembrane</keyword>
<evidence type="ECO:0000313" key="11">
    <source>
        <dbReference type="EMBL" id="EXU74115.1"/>
    </source>
</evidence>
<evidence type="ECO:0000256" key="7">
    <source>
        <dbReference type="ARBA" id="ARBA00023136"/>
    </source>
</evidence>
<protein>
    <submittedName>
        <fullName evidence="11">Membrane protein</fullName>
    </submittedName>
</protein>
<dbReference type="Gene3D" id="3.10.20.410">
    <property type="match status" value="1"/>
</dbReference>
<dbReference type="PANTHER" id="PTHR30451">
    <property type="entry name" value="OUTER MEMBRANE USHER PROTEIN"/>
    <property type="match status" value="1"/>
</dbReference>
<dbReference type="InterPro" id="IPR042186">
    <property type="entry name" value="FimD_plug_dom"/>
</dbReference>
<keyword evidence="3" id="KW-0813">Transport</keyword>
<dbReference type="Gene3D" id="2.60.40.2610">
    <property type="entry name" value="Outer membrane usher protein FimD, plug domain"/>
    <property type="match status" value="1"/>
</dbReference>
<comment type="similarity">
    <text evidence="2">Belongs to the fimbrial export usher family.</text>
</comment>
<evidence type="ECO:0000256" key="3">
    <source>
        <dbReference type="ARBA" id="ARBA00022448"/>
    </source>
</evidence>
<comment type="caution">
    <text evidence="11">The sequence shown here is derived from an EMBL/GenBank/DDBJ whole genome shotgun (WGS) entry which is preliminary data.</text>
</comment>
<keyword evidence="8" id="KW-0998">Cell outer membrane</keyword>
<dbReference type="EMBL" id="JFHN01000066">
    <property type="protein sequence ID" value="EXU74115.1"/>
    <property type="molecule type" value="Genomic_DNA"/>
</dbReference>
<evidence type="ECO:0000256" key="1">
    <source>
        <dbReference type="ARBA" id="ARBA00004571"/>
    </source>
</evidence>
<accession>A0A014NJY8</accession>
<feature type="signal peptide" evidence="9">
    <location>
        <begin position="1"/>
        <end position="22"/>
    </location>
</feature>
<evidence type="ECO:0000256" key="8">
    <source>
        <dbReference type="ARBA" id="ARBA00023237"/>
    </source>
</evidence>
<keyword evidence="7" id="KW-0472">Membrane</keyword>
<dbReference type="InterPro" id="IPR037224">
    <property type="entry name" value="PapC_N_sf"/>
</dbReference>
<dbReference type="Pfam" id="PF00577">
    <property type="entry name" value="Usher"/>
    <property type="match status" value="1"/>
</dbReference>
<proteinExistence type="inferred from homology"/>
<dbReference type="STRING" id="69222.BG55_19020"/>
<dbReference type="InterPro" id="IPR025885">
    <property type="entry name" value="PapC_N"/>
</dbReference>
<evidence type="ECO:0000256" key="4">
    <source>
        <dbReference type="ARBA" id="ARBA00022452"/>
    </source>
</evidence>
<evidence type="ECO:0000259" key="10">
    <source>
        <dbReference type="Pfam" id="PF13954"/>
    </source>
</evidence>
<dbReference type="InterPro" id="IPR000015">
    <property type="entry name" value="Fimb_usher"/>
</dbReference>
<dbReference type="PANTHER" id="PTHR30451:SF8">
    <property type="entry name" value="FIMBRIAL USHER PROTEIN"/>
    <property type="match status" value="1"/>
</dbReference>
<keyword evidence="12" id="KW-1185">Reference proteome</keyword>
<dbReference type="OrthoDB" id="6555997at2"/>
<dbReference type="AlphaFoldDB" id="A0A014NJY8"/>
<comment type="subcellular location">
    <subcellularLocation>
        <location evidence="1">Cell outer membrane</location>
        <topology evidence="1">Multi-pass membrane protein</topology>
    </subcellularLocation>
</comment>
<dbReference type="GO" id="GO:0009279">
    <property type="term" value="C:cell outer membrane"/>
    <property type="evidence" value="ECO:0007669"/>
    <property type="project" value="UniProtKB-SubCell"/>
</dbReference>
<dbReference type="Pfam" id="PF13954">
    <property type="entry name" value="PapC_N"/>
    <property type="match status" value="1"/>
</dbReference>
<dbReference type="PATRIC" id="fig|69222.5.peg.3881"/>
<keyword evidence="6 9" id="KW-0732">Signal</keyword>
<organism evidence="11 12">
    <name type="scientific">Erwinia mallotivora</name>
    <dbReference type="NCBI Taxonomy" id="69222"/>
    <lineage>
        <taxon>Bacteria</taxon>
        <taxon>Pseudomonadati</taxon>
        <taxon>Pseudomonadota</taxon>
        <taxon>Gammaproteobacteria</taxon>
        <taxon>Enterobacterales</taxon>
        <taxon>Erwiniaceae</taxon>
        <taxon>Erwinia</taxon>
    </lineage>
</organism>
<name>A0A014NJY8_9GAMM</name>
<gene>
    <name evidence="11" type="ORF">BG55_19020</name>
</gene>
<dbReference type="GO" id="GO:0009297">
    <property type="term" value="P:pilus assembly"/>
    <property type="evidence" value="ECO:0007669"/>
    <property type="project" value="InterPro"/>
</dbReference>
<evidence type="ECO:0000256" key="9">
    <source>
        <dbReference type="SAM" id="SignalP"/>
    </source>
</evidence>
<dbReference type="SUPFAM" id="SSF141729">
    <property type="entry name" value="FimD N-terminal domain-like"/>
    <property type="match status" value="1"/>
</dbReference>
<evidence type="ECO:0000313" key="12">
    <source>
        <dbReference type="Proteomes" id="UP000019918"/>
    </source>
</evidence>
<reference evidence="11 12" key="1">
    <citation type="submission" date="2014-02" db="EMBL/GenBank/DDBJ databases">
        <title>Draft genome of Erwinia mallotivora strain BT-MARDI, a papaya dieback pathogen.</title>
        <authorList>
            <person name="Redzuan R."/>
            <person name="Abu Bakar N."/>
            <person name="Badrun R."/>
            <person name="Mohd Raih M.F."/>
            <person name="Rozano L."/>
            <person name="Mat Amin N."/>
        </authorList>
    </citation>
    <scope>NUCLEOTIDE SEQUENCE [LARGE SCALE GENOMIC DNA]</scope>
    <source>
        <strain evidence="11 12">BT-MARDI</strain>
    </source>
</reference>
<dbReference type="Proteomes" id="UP000019918">
    <property type="component" value="Unassembled WGS sequence"/>
</dbReference>
<feature type="chain" id="PRO_5001472932" evidence="9">
    <location>
        <begin position="23"/>
        <end position="786"/>
    </location>
</feature>